<accession>A0A3G1KSL6</accession>
<organism evidence="1 2">
    <name type="scientific">Formimonas warabiya</name>
    <dbReference type="NCBI Taxonomy" id="1761012"/>
    <lineage>
        <taxon>Bacteria</taxon>
        <taxon>Bacillati</taxon>
        <taxon>Bacillota</taxon>
        <taxon>Clostridia</taxon>
        <taxon>Eubacteriales</taxon>
        <taxon>Peptococcaceae</taxon>
        <taxon>Candidatus Formimonas</taxon>
    </lineage>
</organism>
<dbReference type="OrthoDB" id="9795467at2"/>
<keyword evidence="2" id="KW-1185">Reference proteome</keyword>
<reference evidence="1 2" key="1">
    <citation type="submission" date="2016-10" db="EMBL/GenBank/DDBJ databases">
        <title>Complete Genome Sequence of Peptococcaceae strain DCMF.</title>
        <authorList>
            <person name="Edwards R.J."/>
            <person name="Holland S.I."/>
            <person name="Deshpande N.P."/>
            <person name="Wong Y.K."/>
            <person name="Ertan H."/>
            <person name="Manefield M."/>
            <person name="Russell T.L."/>
            <person name="Lee M.J."/>
        </authorList>
    </citation>
    <scope>NUCLEOTIDE SEQUENCE [LARGE SCALE GENOMIC DNA]</scope>
    <source>
        <strain evidence="1 2">DCMF</strain>
    </source>
</reference>
<dbReference type="KEGG" id="fwa:DCMF_10585"/>
<dbReference type="EMBL" id="CP017634">
    <property type="protein sequence ID" value="ATW25155.1"/>
    <property type="molecule type" value="Genomic_DNA"/>
</dbReference>
<evidence type="ECO:0008006" key="3">
    <source>
        <dbReference type="Google" id="ProtNLM"/>
    </source>
</evidence>
<dbReference type="PANTHER" id="PTHR43649:SF12">
    <property type="entry name" value="DIACETYLCHITOBIOSE BINDING PROTEIN DASA"/>
    <property type="match status" value="1"/>
</dbReference>
<dbReference type="PANTHER" id="PTHR43649">
    <property type="entry name" value="ARABINOSE-BINDING PROTEIN-RELATED"/>
    <property type="match status" value="1"/>
</dbReference>
<dbReference type="InterPro" id="IPR050490">
    <property type="entry name" value="Bact_solute-bd_prot1"/>
</dbReference>
<sequence>MNQTLKKIRIWLFLTTLLLVLPLFSSCASSSPKLDPDSPVVLTIWHHYLAEQKLVFDTYIDEFNRTTGKEKGIVIKAYSMDNSGDIHQKIIQAANNEPGAPKMPDMATVYPDTAYTLYNMGQLVPVEKYMEQKRLDQYVGSFLEEGRLTDDSGICVFPIAKSTELLFINNTVYSRFLEDYNRRNPANPLSEEMLGTFEGIMKTAQAYYSWTDAKTPGIPNDGAALFGYDAVSNFAVVGYRQLEDSFFRVHGQSGAVNLASPAFEKIWDFYYVPMALGYFGAYSFYRSEDVQTGDLVMYTGSTAGANFFPKTVTYQDNTKLNAELKVLPYPVFEGGKKAAAQQGAGVAIIKSTPEKEYAATIFLEWFTEPQRNTAFVLNTGYLPVTKEALDHVLPQELDKLKNVPEYANVLKVIHQALAMMKNYQLYSYKPFEKCDKMRRIFEDRFLAAAQEGRKTFARELAAGKDFGTVVKDITAKDRFERFIVEVDNEISKAD</sequence>
<dbReference type="Gene3D" id="3.40.190.10">
    <property type="entry name" value="Periplasmic binding protein-like II"/>
    <property type="match status" value="1"/>
</dbReference>
<name>A0A3G1KSL6_FORW1</name>
<dbReference type="InterPro" id="IPR006059">
    <property type="entry name" value="SBP"/>
</dbReference>
<protein>
    <recommendedName>
        <fullName evidence="3">Extracellular solute-binding protein</fullName>
    </recommendedName>
</protein>
<dbReference type="Proteomes" id="UP000323521">
    <property type="component" value="Chromosome"/>
</dbReference>
<gene>
    <name evidence="1" type="ORF">DCMF_10585</name>
</gene>
<dbReference type="PROSITE" id="PS51257">
    <property type="entry name" value="PROKAR_LIPOPROTEIN"/>
    <property type="match status" value="1"/>
</dbReference>
<evidence type="ECO:0000313" key="1">
    <source>
        <dbReference type="EMBL" id="ATW25155.1"/>
    </source>
</evidence>
<evidence type="ECO:0000313" key="2">
    <source>
        <dbReference type="Proteomes" id="UP000323521"/>
    </source>
</evidence>
<dbReference type="Pfam" id="PF13416">
    <property type="entry name" value="SBP_bac_8"/>
    <property type="match status" value="1"/>
</dbReference>
<dbReference type="AlphaFoldDB" id="A0A3G1KSL6"/>
<dbReference type="RefSeq" id="WP_148134410.1">
    <property type="nucleotide sequence ID" value="NZ_CP017634.1"/>
</dbReference>
<dbReference type="SUPFAM" id="SSF53850">
    <property type="entry name" value="Periplasmic binding protein-like II"/>
    <property type="match status" value="1"/>
</dbReference>
<proteinExistence type="predicted"/>